<accession>A0A6I1ELQ1</accession>
<gene>
    <name evidence="6" type="ORF">GBM95_04485</name>
</gene>
<feature type="transmembrane region" description="Helical" evidence="5">
    <location>
        <begin position="190"/>
        <end position="208"/>
    </location>
</feature>
<evidence type="ECO:0000256" key="1">
    <source>
        <dbReference type="ARBA" id="ARBA00004141"/>
    </source>
</evidence>
<dbReference type="Proteomes" id="UP000430564">
    <property type="component" value="Unassembled WGS sequence"/>
</dbReference>
<keyword evidence="3 5" id="KW-1133">Transmembrane helix</keyword>
<feature type="transmembrane region" description="Helical" evidence="5">
    <location>
        <begin position="68"/>
        <end position="87"/>
    </location>
</feature>
<keyword evidence="2 5" id="KW-0812">Transmembrane</keyword>
<comment type="caution">
    <text evidence="6">The sequence shown here is derived from an EMBL/GenBank/DDBJ whole genome shotgun (WGS) entry which is preliminary data.</text>
</comment>
<feature type="transmembrane region" description="Helical" evidence="5">
    <location>
        <begin position="99"/>
        <end position="125"/>
    </location>
</feature>
<feature type="transmembrane region" description="Helical" evidence="5">
    <location>
        <begin position="158"/>
        <end position="178"/>
    </location>
</feature>
<proteinExistence type="predicted"/>
<dbReference type="RefSeq" id="WP_152157991.1">
    <property type="nucleotide sequence ID" value="NZ_WEHX01000018.1"/>
</dbReference>
<feature type="transmembrane region" description="Helical" evidence="5">
    <location>
        <begin position="41"/>
        <end position="62"/>
    </location>
</feature>
<evidence type="ECO:0000256" key="3">
    <source>
        <dbReference type="ARBA" id="ARBA00022989"/>
    </source>
</evidence>
<protein>
    <submittedName>
        <fullName evidence="6">LrgB family protein</fullName>
    </submittedName>
</protein>
<evidence type="ECO:0000256" key="2">
    <source>
        <dbReference type="ARBA" id="ARBA00022692"/>
    </source>
</evidence>
<keyword evidence="4 5" id="KW-0472">Membrane</keyword>
<feature type="transmembrane region" description="Helical" evidence="5">
    <location>
        <begin position="214"/>
        <end position="236"/>
    </location>
</feature>
<dbReference type="OrthoDB" id="9811701at2"/>
<reference evidence="6 7" key="1">
    <citation type="submission" date="2019-10" db="EMBL/GenBank/DDBJ databases">
        <title>Genome diversity of Sutterella seckii.</title>
        <authorList>
            <person name="Chaplin A.V."/>
            <person name="Sokolova S.R."/>
            <person name="Mosin K.A."/>
            <person name="Ivanova E.L."/>
            <person name="Kochetkova T.O."/>
            <person name="Goltsov A.Y."/>
            <person name="Trofimov D.Y."/>
            <person name="Efimov B.A."/>
        </authorList>
    </citation>
    <scope>NUCLEOTIDE SEQUENCE [LARGE SCALE GENOMIC DNA]</scope>
    <source>
        <strain evidence="6 7">ASD393</strain>
    </source>
</reference>
<dbReference type="PANTHER" id="PTHR30249">
    <property type="entry name" value="PUTATIVE SEROTONIN TRANSPORTER"/>
    <property type="match status" value="1"/>
</dbReference>
<dbReference type="EMBL" id="WEHX01000018">
    <property type="protein sequence ID" value="KAB7661446.1"/>
    <property type="molecule type" value="Genomic_DNA"/>
</dbReference>
<sequence>MDDLFLNAFAHLEKNPAFWLCLTLALYVFGQLVFRAAKFNPFASPIIISVAILITLLVVTGIPYDTYFAGAGFIHFLLGPATVVLAVPIYEQRSKLARLWLPLSLGLLAGCTAAIVSVILIGSALGVSSATLMSLVPKSVTTPIAMGISESIGGLPDLTAALVVLTGMTGSIIGRPLFKLLRIRSEPVCGCALGLSAHGMGTGAAFLIGQKAGAFAGLAMGVSGIISAFLAPLLAFPIMHLLGR</sequence>
<organism evidence="6 7">
    <name type="scientific">Sutterella seckii</name>
    <dbReference type="NCBI Taxonomy" id="1944635"/>
    <lineage>
        <taxon>Bacteria</taxon>
        <taxon>Pseudomonadati</taxon>
        <taxon>Pseudomonadota</taxon>
        <taxon>Betaproteobacteria</taxon>
        <taxon>Burkholderiales</taxon>
        <taxon>Sutterellaceae</taxon>
        <taxon>Sutterella</taxon>
    </lineage>
</organism>
<feature type="transmembrane region" description="Helical" evidence="5">
    <location>
        <begin position="16"/>
        <end position="34"/>
    </location>
</feature>
<dbReference type="AlphaFoldDB" id="A0A6I1ELQ1"/>
<evidence type="ECO:0000256" key="4">
    <source>
        <dbReference type="ARBA" id="ARBA00023136"/>
    </source>
</evidence>
<dbReference type="GO" id="GO:0016020">
    <property type="term" value="C:membrane"/>
    <property type="evidence" value="ECO:0007669"/>
    <property type="project" value="UniProtKB-SubCell"/>
</dbReference>
<dbReference type="PANTHER" id="PTHR30249:SF0">
    <property type="entry name" value="PLASTIDAL GLYCOLATE_GLYCERATE TRANSLOCATOR 1, CHLOROPLASTIC"/>
    <property type="match status" value="1"/>
</dbReference>
<evidence type="ECO:0000256" key="5">
    <source>
        <dbReference type="SAM" id="Phobius"/>
    </source>
</evidence>
<evidence type="ECO:0000313" key="7">
    <source>
        <dbReference type="Proteomes" id="UP000430564"/>
    </source>
</evidence>
<dbReference type="Pfam" id="PF04172">
    <property type="entry name" value="LrgB"/>
    <property type="match status" value="1"/>
</dbReference>
<dbReference type="InterPro" id="IPR007300">
    <property type="entry name" value="CidB/LrgB"/>
</dbReference>
<name>A0A6I1ELQ1_9BURK</name>
<comment type="subcellular location">
    <subcellularLocation>
        <location evidence="1">Membrane</location>
        <topology evidence="1">Multi-pass membrane protein</topology>
    </subcellularLocation>
</comment>
<evidence type="ECO:0000313" key="6">
    <source>
        <dbReference type="EMBL" id="KAB7661446.1"/>
    </source>
</evidence>